<gene>
    <name evidence="1" type="ordered locus">Cpha266_1727</name>
</gene>
<dbReference type="Proteomes" id="UP000008701">
    <property type="component" value="Chromosome"/>
</dbReference>
<dbReference type="RefSeq" id="WP_011745553.1">
    <property type="nucleotide sequence ID" value="NC_008639.1"/>
</dbReference>
<reference evidence="1 2" key="1">
    <citation type="submission" date="2006-12" db="EMBL/GenBank/DDBJ databases">
        <title>Complete sequence of Chlorobium phaeobacteroides DSM 266.</title>
        <authorList>
            <consortium name="US DOE Joint Genome Institute"/>
            <person name="Copeland A."/>
            <person name="Lucas S."/>
            <person name="Lapidus A."/>
            <person name="Barry K."/>
            <person name="Detter J.C."/>
            <person name="Glavina del Rio T."/>
            <person name="Hammon N."/>
            <person name="Israni S."/>
            <person name="Pitluck S."/>
            <person name="Goltsman E."/>
            <person name="Schmutz J."/>
            <person name="Larimer F."/>
            <person name="Land M."/>
            <person name="Hauser L."/>
            <person name="Mikhailova N."/>
            <person name="Li T."/>
            <person name="Overmann J."/>
            <person name="Bryant D.A."/>
            <person name="Richardson P."/>
        </authorList>
    </citation>
    <scope>NUCLEOTIDE SEQUENCE [LARGE SCALE GENOMIC DNA]</scope>
    <source>
        <strain evidence="1 2">DSM 266</strain>
    </source>
</reference>
<proteinExistence type="predicted"/>
<dbReference type="Pfam" id="PF14255">
    <property type="entry name" value="Zn_ribbon_21"/>
    <property type="match status" value="1"/>
</dbReference>
<name>A1BH67_CHLPD</name>
<dbReference type="PIRSF" id="PIRSF037225">
    <property type="entry name" value="UCP037225"/>
    <property type="match status" value="1"/>
</dbReference>
<dbReference type="AlphaFoldDB" id="A1BH67"/>
<dbReference type="KEGG" id="cph:Cpha266_1727"/>
<dbReference type="EMBL" id="CP000492">
    <property type="protein sequence ID" value="ABL65744.1"/>
    <property type="molecule type" value="Genomic_DNA"/>
</dbReference>
<evidence type="ECO:0000313" key="2">
    <source>
        <dbReference type="Proteomes" id="UP000008701"/>
    </source>
</evidence>
<evidence type="ECO:0000313" key="1">
    <source>
        <dbReference type="EMBL" id="ABL65744.1"/>
    </source>
</evidence>
<evidence type="ECO:0008006" key="3">
    <source>
        <dbReference type="Google" id="ProtNLM"/>
    </source>
</evidence>
<dbReference type="HOGENOM" id="CLU_189936_1_0_10"/>
<accession>A1BH67</accession>
<organism evidence="1 2">
    <name type="scientific">Chlorobium phaeobacteroides (strain DSM 266 / SMG 266 / 2430)</name>
    <dbReference type="NCBI Taxonomy" id="290317"/>
    <lineage>
        <taxon>Bacteria</taxon>
        <taxon>Pseudomonadati</taxon>
        <taxon>Chlorobiota</taxon>
        <taxon>Chlorobiia</taxon>
        <taxon>Chlorobiales</taxon>
        <taxon>Chlorobiaceae</taxon>
        <taxon>Chlorobium/Pelodictyon group</taxon>
        <taxon>Chlorobium</taxon>
    </lineage>
</organism>
<sequence>MNIVETVSVQCPYCGEIVEMQIDCSEGDQEYIEDCEVCCHPLSVIVTVGDSRVPTVMVLGEDQ</sequence>
<dbReference type="InterPro" id="IPR017143">
    <property type="entry name" value="UCP037225"/>
</dbReference>
<dbReference type="STRING" id="290317.Cpha266_1727"/>
<keyword evidence="2" id="KW-1185">Reference proteome</keyword>
<dbReference type="InterPro" id="IPR025990">
    <property type="entry name" value="zinc_ribbon_bacterial"/>
</dbReference>
<protein>
    <recommendedName>
        <fullName evidence="3">CPXCG motif-containing cysteine-rich protein</fullName>
    </recommendedName>
</protein>
<dbReference type="OrthoDB" id="9814566at2"/>